<dbReference type="RefSeq" id="XP_046054134.1">
    <property type="nucleotide sequence ID" value="XM_046189694.1"/>
</dbReference>
<protein>
    <recommendedName>
        <fullName evidence="3">Caspase</fullName>
    </recommendedName>
</protein>
<evidence type="ECO:0000313" key="1">
    <source>
        <dbReference type="EMBL" id="KAH7265399.1"/>
    </source>
</evidence>
<dbReference type="Proteomes" id="UP000720189">
    <property type="component" value="Unassembled WGS sequence"/>
</dbReference>
<dbReference type="EMBL" id="JAGMUX010000003">
    <property type="protein sequence ID" value="KAH7265399.1"/>
    <property type="molecule type" value="Genomic_DNA"/>
</dbReference>
<dbReference type="AlphaFoldDB" id="A0A9P9HX29"/>
<evidence type="ECO:0008006" key="3">
    <source>
        <dbReference type="Google" id="ProtNLM"/>
    </source>
</evidence>
<reference evidence="1" key="1">
    <citation type="journal article" date="2021" name="Nat. Commun.">
        <title>Genetic determinants of endophytism in the Arabidopsis root mycobiome.</title>
        <authorList>
            <person name="Mesny F."/>
            <person name="Miyauchi S."/>
            <person name="Thiergart T."/>
            <person name="Pickel B."/>
            <person name="Atanasova L."/>
            <person name="Karlsson M."/>
            <person name="Huettel B."/>
            <person name="Barry K.W."/>
            <person name="Haridas S."/>
            <person name="Chen C."/>
            <person name="Bauer D."/>
            <person name="Andreopoulos W."/>
            <person name="Pangilinan J."/>
            <person name="LaButti K."/>
            <person name="Riley R."/>
            <person name="Lipzen A."/>
            <person name="Clum A."/>
            <person name="Drula E."/>
            <person name="Henrissat B."/>
            <person name="Kohler A."/>
            <person name="Grigoriev I.V."/>
            <person name="Martin F.M."/>
            <person name="Hacquard S."/>
        </authorList>
    </citation>
    <scope>NUCLEOTIDE SEQUENCE</scope>
    <source>
        <strain evidence="1">MPI-CAGE-AT-0023</strain>
    </source>
</reference>
<organism evidence="1 2">
    <name type="scientific">Fusarium redolens</name>
    <dbReference type="NCBI Taxonomy" id="48865"/>
    <lineage>
        <taxon>Eukaryota</taxon>
        <taxon>Fungi</taxon>
        <taxon>Dikarya</taxon>
        <taxon>Ascomycota</taxon>
        <taxon>Pezizomycotina</taxon>
        <taxon>Sordariomycetes</taxon>
        <taxon>Hypocreomycetidae</taxon>
        <taxon>Hypocreales</taxon>
        <taxon>Nectriaceae</taxon>
        <taxon>Fusarium</taxon>
        <taxon>Fusarium redolens species complex</taxon>
    </lineage>
</organism>
<gene>
    <name evidence="1" type="ORF">BKA55DRAFT_535329</name>
</gene>
<comment type="caution">
    <text evidence="1">The sequence shown here is derived from an EMBL/GenBank/DDBJ whole genome shotgun (WGS) entry which is preliminary data.</text>
</comment>
<dbReference type="GeneID" id="70219648"/>
<accession>A0A9P9HX29</accession>
<keyword evidence="2" id="KW-1185">Reference proteome</keyword>
<sequence length="362" mass="40749">MTVPGTESEPSRPMTSEELRAAIIKACFLYSQDEIREIKPRKVRVLCVCFEADKDSHPNVESTSEQVRDVFKNTYGYDTVGLMIREEDKAPQTTLTSALRGLFIGMDEDCVAILHYIGHGGHGQKFVFPSLRHDKIDPWEANVLILFDCCCAVDIGGYIGHRKELIYAYASEENACGDGLGCERGFSRNLAQELKHAHECGHVLSTSQLYSRLATKNFTMKESWETELDSLPHFIRHPRDHGPSLLLQPMRHRNNMNLTPAPCQTLGAQAADVVLSVQIENGGWQALHAVQSWVQRHPLTEGRVRVDELYKRTDKCILVVTFQVWYNLPAHPAMTLTGFEFKRTTGSRTGSETKQTAKTPDC</sequence>
<dbReference type="OrthoDB" id="4760831at2759"/>
<name>A0A9P9HX29_FUSRE</name>
<proteinExistence type="predicted"/>
<evidence type="ECO:0000313" key="2">
    <source>
        <dbReference type="Proteomes" id="UP000720189"/>
    </source>
</evidence>